<dbReference type="EMBL" id="JWIN03000007">
    <property type="protein sequence ID" value="KAB1275856.1"/>
    <property type="molecule type" value="Genomic_DNA"/>
</dbReference>
<gene>
    <name evidence="2" type="ORF">Cadr_000008390</name>
</gene>
<feature type="region of interest" description="Disordered" evidence="1">
    <location>
        <begin position="1"/>
        <end position="46"/>
    </location>
</feature>
<dbReference type="Proteomes" id="UP000299084">
    <property type="component" value="Unassembled WGS sequence"/>
</dbReference>
<protein>
    <submittedName>
        <fullName evidence="2">Uncharacterized protein</fullName>
    </submittedName>
</protein>
<organism evidence="2 3">
    <name type="scientific">Camelus dromedarius</name>
    <name type="common">Dromedary</name>
    <name type="synonym">Arabian camel</name>
    <dbReference type="NCBI Taxonomy" id="9838"/>
    <lineage>
        <taxon>Eukaryota</taxon>
        <taxon>Metazoa</taxon>
        <taxon>Chordata</taxon>
        <taxon>Craniata</taxon>
        <taxon>Vertebrata</taxon>
        <taxon>Euteleostomi</taxon>
        <taxon>Mammalia</taxon>
        <taxon>Eutheria</taxon>
        <taxon>Laurasiatheria</taxon>
        <taxon>Artiodactyla</taxon>
        <taxon>Tylopoda</taxon>
        <taxon>Camelidae</taxon>
        <taxon>Camelus</taxon>
    </lineage>
</organism>
<accession>A0A5N4DXS5</accession>
<feature type="region of interest" description="Disordered" evidence="1">
    <location>
        <begin position="62"/>
        <end position="86"/>
    </location>
</feature>
<comment type="caution">
    <text evidence="2">The sequence shown here is derived from an EMBL/GenBank/DDBJ whole genome shotgun (WGS) entry which is preliminary data.</text>
</comment>
<dbReference type="AlphaFoldDB" id="A0A5N4DXS5"/>
<reference evidence="2 3" key="1">
    <citation type="journal article" date="2019" name="Mol. Ecol. Resour.">
        <title>Improving Illumina assemblies with Hi-C and long reads: an example with the North African dromedary.</title>
        <authorList>
            <person name="Elbers J.P."/>
            <person name="Rogers M.F."/>
            <person name="Perelman P.L."/>
            <person name="Proskuryakova A.A."/>
            <person name="Serdyukova N.A."/>
            <person name="Johnson W.E."/>
            <person name="Horin P."/>
            <person name="Corander J."/>
            <person name="Murphy D."/>
            <person name="Burger P.A."/>
        </authorList>
    </citation>
    <scope>NUCLEOTIDE SEQUENCE [LARGE SCALE GENOMIC DNA]</scope>
    <source>
        <strain evidence="2">Drom800</strain>
        <tissue evidence="2">Blood</tissue>
    </source>
</reference>
<sequence length="349" mass="38009">MPHAPEPAGLSQLADSTLTGQDLLERSTEAPALLCPAPPRPHGDPSIRAASLAAQGLRSVGSGGQLLLPSPPPAPLEEQSTVANTQSQKLAAHPRHRASLHLAMVGWCLSSGGPNEIAQTGGLKRRHLFSQGSGGWKPEIRALAWSGSPRCVLTWPFLACCCLLLQDQRSYQVRTLPLGSADSPWFWFWAQVTCYLGLFMMWGWVGKRTCPVTQEGQEIITKAGAEPRSALTALSFLQSRTLPAQPSETPSERRGCVRGEQTRTLKICGFWAKRSLTLHVPVAPRALLFDCCFQVRHKNSACCVCRCAWLFLACVTSLLRRTRRTELMAPGIKETGLELQSTACSCDDD</sequence>
<proteinExistence type="predicted"/>
<evidence type="ECO:0000313" key="2">
    <source>
        <dbReference type="EMBL" id="KAB1275856.1"/>
    </source>
</evidence>
<keyword evidence="3" id="KW-1185">Reference proteome</keyword>
<name>A0A5N4DXS5_CAMDR</name>
<evidence type="ECO:0000256" key="1">
    <source>
        <dbReference type="SAM" id="MobiDB-lite"/>
    </source>
</evidence>
<evidence type="ECO:0000313" key="3">
    <source>
        <dbReference type="Proteomes" id="UP000299084"/>
    </source>
</evidence>